<evidence type="ECO:0000256" key="1">
    <source>
        <dbReference type="ARBA" id="ARBA00006484"/>
    </source>
</evidence>
<keyword evidence="3" id="KW-0560">Oxidoreductase</keyword>
<dbReference type="PROSITE" id="PS00061">
    <property type="entry name" value="ADH_SHORT"/>
    <property type="match status" value="1"/>
</dbReference>
<dbReference type="InterPro" id="IPR036291">
    <property type="entry name" value="NAD(P)-bd_dom_sf"/>
</dbReference>
<dbReference type="GO" id="GO:0006654">
    <property type="term" value="P:phosphatidic acid biosynthetic process"/>
    <property type="evidence" value="ECO:0007669"/>
    <property type="project" value="TreeGrafter"/>
</dbReference>
<dbReference type="Gene3D" id="3.40.50.720">
    <property type="entry name" value="NAD(P)-binding Rossmann-like Domain"/>
    <property type="match status" value="1"/>
</dbReference>
<dbReference type="OMA" id="YWIWRGK"/>
<dbReference type="GO" id="GO:0019433">
    <property type="term" value="P:triglyceride catabolic process"/>
    <property type="evidence" value="ECO:0007669"/>
    <property type="project" value="TreeGrafter"/>
</dbReference>
<dbReference type="CDD" id="cd05374">
    <property type="entry name" value="17beta-HSD-like_SDR_c"/>
    <property type="match status" value="1"/>
</dbReference>
<evidence type="ECO:0000313" key="6">
    <source>
        <dbReference type="Proteomes" id="UP000012174"/>
    </source>
</evidence>
<dbReference type="KEGG" id="ela:UCREL1_1061"/>
<dbReference type="PRINTS" id="PR00080">
    <property type="entry name" value="SDRFAMILY"/>
</dbReference>
<dbReference type="GO" id="GO:0004806">
    <property type="term" value="F:triacylglycerol lipase activity"/>
    <property type="evidence" value="ECO:0007669"/>
    <property type="project" value="TreeGrafter"/>
</dbReference>
<reference evidence="6" key="1">
    <citation type="journal article" date="2013" name="Genome Announc.">
        <title>Draft genome sequence of the grapevine dieback fungus Eutypa lata UCR-EL1.</title>
        <authorList>
            <person name="Blanco-Ulate B."/>
            <person name="Rolshausen P.E."/>
            <person name="Cantu D."/>
        </authorList>
    </citation>
    <scope>NUCLEOTIDE SEQUENCE [LARGE SCALE GENOMIC DNA]</scope>
    <source>
        <strain evidence="6">UCR-EL1</strain>
    </source>
</reference>
<sequence length="305" mass="32629">MASKRTVLITGCSDGSLGSALSLAFHKAGWRVFASARNPSKLKEVEAAGIEIVQLDTLSEESIAGAVARVSELLTDDDDDDYNDGSLDVLVNNAGAGYSMPLLDVDMAKARHLFDLNVISPLMVTRAFLPLLRRSKARGGGMVVNNTSCSGTTAGAQPFAGIYAASKAAALNLTEVLRLELAPFDVRVVNLMTGSIKSTFHENTPDTTLPPDSIYNVAKETVEKTMSGADMYAVATEAADWAEAVVRDLGRSSPPHWIWRGKLATVVRLAALLPIGWVDRIIRGMAGLDVVERKVKEQEKASKQG</sequence>
<evidence type="ECO:0000256" key="2">
    <source>
        <dbReference type="ARBA" id="ARBA00022857"/>
    </source>
</evidence>
<dbReference type="Pfam" id="PF00106">
    <property type="entry name" value="adh_short"/>
    <property type="match status" value="1"/>
</dbReference>
<dbReference type="PRINTS" id="PR00081">
    <property type="entry name" value="GDHRDH"/>
</dbReference>
<dbReference type="GO" id="GO:0005811">
    <property type="term" value="C:lipid droplet"/>
    <property type="evidence" value="ECO:0007669"/>
    <property type="project" value="TreeGrafter"/>
</dbReference>
<dbReference type="InterPro" id="IPR002347">
    <property type="entry name" value="SDR_fam"/>
</dbReference>
<dbReference type="HOGENOM" id="CLU_010194_2_9_1"/>
<dbReference type="GO" id="GO:0000140">
    <property type="term" value="F:acylglycerone-phosphate reductase (NADP+) activity"/>
    <property type="evidence" value="ECO:0007669"/>
    <property type="project" value="TreeGrafter"/>
</dbReference>
<dbReference type="AlphaFoldDB" id="M7TYX8"/>
<organism evidence="5 6">
    <name type="scientific">Eutypa lata (strain UCR-EL1)</name>
    <name type="common">Grapevine dieback disease fungus</name>
    <name type="synonym">Eutypa armeniacae</name>
    <dbReference type="NCBI Taxonomy" id="1287681"/>
    <lineage>
        <taxon>Eukaryota</taxon>
        <taxon>Fungi</taxon>
        <taxon>Dikarya</taxon>
        <taxon>Ascomycota</taxon>
        <taxon>Pezizomycotina</taxon>
        <taxon>Sordariomycetes</taxon>
        <taxon>Xylariomycetidae</taxon>
        <taxon>Xylariales</taxon>
        <taxon>Diatrypaceae</taxon>
        <taxon>Eutypa</taxon>
    </lineage>
</organism>
<keyword evidence="6" id="KW-1185">Reference proteome</keyword>
<dbReference type="EMBL" id="KB705560">
    <property type="protein sequence ID" value="EMR71895.1"/>
    <property type="molecule type" value="Genomic_DNA"/>
</dbReference>
<dbReference type="Proteomes" id="UP000012174">
    <property type="component" value="Unassembled WGS sequence"/>
</dbReference>
<proteinExistence type="inferred from homology"/>
<evidence type="ECO:0000313" key="5">
    <source>
        <dbReference type="EMBL" id="EMR71895.1"/>
    </source>
</evidence>
<keyword evidence="2" id="KW-0521">NADP</keyword>
<evidence type="ECO:0000256" key="4">
    <source>
        <dbReference type="RuleBase" id="RU000363"/>
    </source>
</evidence>
<dbReference type="SUPFAM" id="SSF51735">
    <property type="entry name" value="NAD(P)-binding Rossmann-fold domains"/>
    <property type="match status" value="1"/>
</dbReference>
<gene>
    <name evidence="5" type="ORF">UCREL1_1061</name>
</gene>
<accession>M7TYX8</accession>
<protein>
    <submittedName>
        <fullName evidence="5">Putative ibr finger domain protein</fullName>
    </submittedName>
</protein>
<dbReference type="InterPro" id="IPR020904">
    <property type="entry name" value="Sc_DH/Rdtase_CS"/>
</dbReference>
<dbReference type="PANTHER" id="PTHR44169">
    <property type="entry name" value="NADPH-DEPENDENT 1-ACYLDIHYDROXYACETONE PHOSPHATE REDUCTASE"/>
    <property type="match status" value="1"/>
</dbReference>
<dbReference type="eggNOG" id="KOG1209">
    <property type="taxonomic scope" value="Eukaryota"/>
</dbReference>
<dbReference type="PANTHER" id="PTHR44169:SF6">
    <property type="entry name" value="NADPH-DEPENDENT 1-ACYLDIHYDROXYACETONE PHOSPHATE REDUCTASE"/>
    <property type="match status" value="1"/>
</dbReference>
<name>M7TYX8_EUTLA</name>
<dbReference type="OrthoDB" id="2102561at2759"/>
<evidence type="ECO:0000256" key="3">
    <source>
        <dbReference type="ARBA" id="ARBA00023002"/>
    </source>
</evidence>
<comment type="similarity">
    <text evidence="1 4">Belongs to the short-chain dehydrogenases/reductases (SDR) family.</text>
</comment>
<dbReference type="GO" id="GO:0005783">
    <property type="term" value="C:endoplasmic reticulum"/>
    <property type="evidence" value="ECO:0007669"/>
    <property type="project" value="TreeGrafter"/>
</dbReference>